<dbReference type="Proteomes" id="UP001404845">
    <property type="component" value="Unassembled WGS sequence"/>
</dbReference>
<accession>A0ABU9ZJ95</accession>
<dbReference type="Pfam" id="PF06048">
    <property type="entry name" value="DUF927"/>
    <property type="match status" value="1"/>
</dbReference>
<gene>
    <name evidence="2" type="ORF">PUR21_26325</name>
</gene>
<sequence length="567" mass="61385">MAIKAPRPARRAAAHPLGVPISMIRIRKEIDQTLHYLVTVELDRGRTETLTIGQMSSPGQIAKEIGGVSEHLSRDPNVAKEQVAALIAAAPNETKTAVEYGGWKEREAYIGPNLRRGRGWDRYVWSGTVSPGAILAAGTFWGWRQEVAALCAESSYLAFAQLAALAGPVLYWADLPEGAVFHLAGKSSTGKTTTARVAASFDGPPDSHANWHQSDRRTGENAAIRCDRAYILNAAEKAKREDLRAILSSITHGLVEGGSKRYAAAVKATLPDLRIRSPILSNGNRSGAEMARIAGLPWDEQEAARFITIPVPPREEGGIVDRPKGLEPGYAADLIARLEVGMKRHHGRALGRWLDHVWAHRGRVNGLIEEFVETVQPADAYHGRIARKFGLIYATGTIAVGTGFLPWKADLPLSVVRRLYRRALAALQEGCPVEALVALREALLDPAVFPDIGAAKELVLDDDRVAGFRFSRAEGEFVAIRQEKLSAVLGKTTEPAVLIGALEEAGVIEGGHGARRGKQLHVRLISRANRCIVTKPRCLVIRADALAAFVEAAGRGRRSDEDAIVVA</sequence>
<dbReference type="RefSeq" id="WP_200671531.1">
    <property type="nucleotide sequence ID" value="NZ_JACWCW010000073.1"/>
</dbReference>
<proteinExistence type="predicted"/>
<organism evidence="2 3">
    <name type="scientific">Methylorubrum rhodesianum</name>
    <dbReference type="NCBI Taxonomy" id="29427"/>
    <lineage>
        <taxon>Bacteria</taxon>
        <taxon>Pseudomonadati</taxon>
        <taxon>Pseudomonadota</taxon>
        <taxon>Alphaproteobacteria</taxon>
        <taxon>Hyphomicrobiales</taxon>
        <taxon>Methylobacteriaceae</taxon>
        <taxon>Methylorubrum</taxon>
    </lineage>
</organism>
<name>A0ABU9ZJ95_9HYPH</name>
<protein>
    <submittedName>
        <fullName evidence="2">DUF927 domain-containing protein</fullName>
    </submittedName>
</protein>
<reference evidence="2 3" key="1">
    <citation type="journal article" date="2023" name="PLoS ONE">
        <title>Complete genome assembly of Hawai'i environmental nontuberculous mycobacteria reveals unexpected co-isolation with methylobacteria.</title>
        <authorList>
            <person name="Hendrix J."/>
            <person name="Epperson L.E."/>
            <person name="Tong E.I."/>
            <person name="Chan Y.L."/>
            <person name="Hasan N.A."/>
            <person name="Dawrs S.N."/>
            <person name="Norton G.J."/>
            <person name="Virdi R."/>
            <person name="Crooks J.L."/>
            <person name="Chan E.D."/>
            <person name="Honda J.R."/>
            <person name="Strong M."/>
        </authorList>
    </citation>
    <scope>NUCLEOTIDE SEQUENCE [LARGE SCALE GENOMIC DNA]</scope>
    <source>
        <strain evidence="2 3">NJH_HI01</strain>
    </source>
</reference>
<dbReference type="InterPro" id="IPR009270">
    <property type="entry name" value="DUF927"/>
</dbReference>
<feature type="domain" description="DUF927" evidence="1">
    <location>
        <begin position="90"/>
        <end position="254"/>
    </location>
</feature>
<comment type="caution">
    <text evidence="2">The sequence shown here is derived from an EMBL/GenBank/DDBJ whole genome shotgun (WGS) entry which is preliminary data.</text>
</comment>
<evidence type="ECO:0000313" key="2">
    <source>
        <dbReference type="EMBL" id="MEN3231105.1"/>
    </source>
</evidence>
<keyword evidence="3" id="KW-1185">Reference proteome</keyword>
<dbReference type="EMBL" id="JAQYXL010000001">
    <property type="protein sequence ID" value="MEN3231105.1"/>
    <property type="molecule type" value="Genomic_DNA"/>
</dbReference>
<evidence type="ECO:0000259" key="1">
    <source>
        <dbReference type="Pfam" id="PF06048"/>
    </source>
</evidence>
<evidence type="ECO:0000313" key="3">
    <source>
        <dbReference type="Proteomes" id="UP001404845"/>
    </source>
</evidence>